<protein>
    <submittedName>
        <fullName evidence="1">Uncharacterized protein</fullName>
    </submittedName>
</protein>
<comment type="caution">
    <text evidence="1">The sequence shown here is derived from an EMBL/GenBank/DDBJ whole genome shotgun (WGS) entry which is preliminary data.</text>
</comment>
<proteinExistence type="predicted"/>
<dbReference type="AlphaFoldDB" id="A0A8T2WDS5"/>
<dbReference type="Proteomes" id="UP000807159">
    <property type="component" value="Unassembled WGS sequence"/>
</dbReference>
<organism evidence="1 2">
    <name type="scientific">Populus deltoides</name>
    <name type="common">Eastern poplar</name>
    <name type="synonym">Eastern cottonwood</name>
    <dbReference type="NCBI Taxonomy" id="3696"/>
    <lineage>
        <taxon>Eukaryota</taxon>
        <taxon>Viridiplantae</taxon>
        <taxon>Streptophyta</taxon>
        <taxon>Embryophyta</taxon>
        <taxon>Tracheophyta</taxon>
        <taxon>Spermatophyta</taxon>
        <taxon>Magnoliopsida</taxon>
        <taxon>eudicotyledons</taxon>
        <taxon>Gunneridae</taxon>
        <taxon>Pentapetalae</taxon>
        <taxon>rosids</taxon>
        <taxon>fabids</taxon>
        <taxon>Malpighiales</taxon>
        <taxon>Salicaceae</taxon>
        <taxon>Saliceae</taxon>
        <taxon>Populus</taxon>
    </lineage>
</organism>
<gene>
    <name evidence="1" type="ORF">H0E87_031603</name>
</gene>
<dbReference type="EMBL" id="JACEGQ020000181">
    <property type="protein sequence ID" value="KAH8479486.1"/>
    <property type="molecule type" value="Genomic_DNA"/>
</dbReference>
<reference evidence="1" key="1">
    <citation type="journal article" date="2021" name="J. Hered.">
        <title>Genome Assembly of Salicaceae Populus deltoides (Eastern Cottonwood) I-69 Based on Nanopore Sequencing and Hi-C Technologies.</title>
        <authorList>
            <person name="Bai S."/>
            <person name="Wu H."/>
            <person name="Zhang J."/>
            <person name="Pan Z."/>
            <person name="Zhao W."/>
            <person name="Li Z."/>
            <person name="Tong C."/>
        </authorList>
    </citation>
    <scope>NUCLEOTIDE SEQUENCE</scope>
    <source>
        <tissue evidence="1">Leaf</tissue>
    </source>
</reference>
<sequence length="130" mass="15112">MKPYKSVKEQLLEYYMAQDHTPYTDTGHKSFKSYRTRNRDYPLEKEYEDINIVVAIPREENLELISRQEMEASLNPMSTTGTPLVVQLMIDLDDARAPRYSNTTYQSGPLGGSYQSGKTYGYKKFRVPRI</sequence>
<evidence type="ECO:0000313" key="2">
    <source>
        <dbReference type="Proteomes" id="UP000807159"/>
    </source>
</evidence>
<name>A0A8T2WDS5_POPDE</name>
<accession>A0A8T2WDS5</accession>
<evidence type="ECO:0000313" key="1">
    <source>
        <dbReference type="EMBL" id="KAH8479486.1"/>
    </source>
</evidence>
<keyword evidence="2" id="KW-1185">Reference proteome</keyword>